<protein>
    <submittedName>
        <fullName evidence="6">Glycoside hydrolase family 43 protein</fullName>
    </submittedName>
</protein>
<keyword evidence="7" id="KW-1185">Reference proteome</keyword>
<dbReference type="SUPFAM" id="SSF75005">
    <property type="entry name" value="Arabinanase/levansucrase/invertase"/>
    <property type="match status" value="1"/>
</dbReference>
<proteinExistence type="inferred from homology"/>
<evidence type="ECO:0000256" key="3">
    <source>
        <dbReference type="ARBA" id="ARBA00023295"/>
    </source>
</evidence>
<dbReference type="Gene3D" id="2.115.10.20">
    <property type="entry name" value="Glycosyl hydrolase domain, family 43"/>
    <property type="match status" value="1"/>
</dbReference>
<dbReference type="InterPro" id="IPR051795">
    <property type="entry name" value="Glycosyl_Hydrlase_43"/>
</dbReference>
<dbReference type="SUPFAM" id="SSF49899">
    <property type="entry name" value="Concanavalin A-like lectins/glucanases"/>
    <property type="match status" value="1"/>
</dbReference>
<name>A0ABY4D8K7_9SPIR</name>
<dbReference type="PANTHER" id="PTHR42812:SF12">
    <property type="entry name" value="BETA-XYLOSIDASE-RELATED"/>
    <property type="match status" value="1"/>
</dbReference>
<evidence type="ECO:0000313" key="6">
    <source>
        <dbReference type="EMBL" id="UOM50626.1"/>
    </source>
</evidence>
<evidence type="ECO:0000256" key="1">
    <source>
        <dbReference type="ARBA" id="ARBA00009865"/>
    </source>
</evidence>
<accession>A0ABY4D8K7</accession>
<evidence type="ECO:0000313" key="7">
    <source>
        <dbReference type="Proteomes" id="UP000829708"/>
    </source>
</evidence>
<dbReference type="InterPro" id="IPR006710">
    <property type="entry name" value="Glyco_hydro_43"/>
</dbReference>
<evidence type="ECO:0000259" key="5">
    <source>
        <dbReference type="Pfam" id="PF17851"/>
    </source>
</evidence>
<evidence type="ECO:0000256" key="4">
    <source>
        <dbReference type="RuleBase" id="RU361187"/>
    </source>
</evidence>
<reference evidence="7" key="1">
    <citation type="journal article" date="2024" name="J Bioinform Genom">
        <title>Complete genome sequence of the type strain bacterium Sphaerochaeta associata GLS2t (VKM B-2742)t.</title>
        <authorList>
            <person name="Troshina O.Y."/>
            <person name="Tepeeva A.N."/>
            <person name="Arzamasceva V.O."/>
            <person name="Whitman W.B."/>
            <person name="Varghese N."/>
            <person name="Shapiro N."/>
            <person name="Woyke T."/>
            <person name="Kripides N.C."/>
            <person name="Vasilenko O.V."/>
        </authorList>
    </citation>
    <scope>NUCLEOTIDE SEQUENCE [LARGE SCALE GENOMIC DNA]</scope>
    <source>
        <strain evidence="7">GLS2T</strain>
    </source>
</reference>
<gene>
    <name evidence="6" type="ORF">MUG09_13765</name>
</gene>
<evidence type="ECO:0000256" key="2">
    <source>
        <dbReference type="ARBA" id="ARBA00022801"/>
    </source>
</evidence>
<feature type="domain" description="Beta-xylosidase C-terminal Concanavalin A-like" evidence="5">
    <location>
        <begin position="320"/>
        <end position="478"/>
    </location>
</feature>
<dbReference type="GO" id="GO:0016787">
    <property type="term" value="F:hydrolase activity"/>
    <property type="evidence" value="ECO:0007669"/>
    <property type="project" value="UniProtKB-KW"/>
</dbReference>
<sequence>MIENPVLKGFNPDPSICYADGCYYIAVSTFEYVPGVAVYESTNLVQWTYCTSILTEPEHLDLAGCNNSSGIYAPTLRFHAGRFYLVTTNKHKKSNFLMTSTSIKGPWSKPMHICETGIDPSLFFDEDGRCFYTSNGMFNGKKGIHGAYLDCSTGTLLEPMQLLTAGVTGCATEAPHIYFRNQWYYLLIAEGGTEYGHHCQVFRSKNLQGPYEEHASAPILSHVHRKGHPIQATGHADLFCTPDGQWFAVFLGVRVFGKALLHNLGRETFLAPVSWIDDWPIIGSQGHVELSYPLLYDTSRQRPELLVDFSRPLAEYPLLKVRLPKSDCYVQIEGNLLLCGEDELGTSLGNPTLLALRQTSFRSTFTCRLSLTDLQGKAGLVAWYNSDYHCKLVVQRISDDCLHISLVRHIHDMEAATNSLLLRCEGTEVTLSCTTDTTSYQFFVGDTLIGSASIASFCSETTMYMSFTGTLLGIFAEQGKATFLSSMSLIDHD</sequence>
<keyword evidence="3 4" id="KW-0326">Glycosidase</keyword>
<dbReference type="RefSeq" id="WP_244772013.1">
    <property type="nucleotide sequence ID" value="NZ_CP094929.1"/>
</dbReference>
<dbReference type="Pfam" id="PF17851">
    <property type="entry name" value="GH43_C2"/>
    <property type="match status" value="1"/>
</dbReference>
<dbReference type="Pfam" id="PF04616">
    <property type="entry name" value="Glyco_hydro_43"/>
    <property type="match status" value="1"/>
</dbReference>
<dbReference type="InterPro" id="IPR023296">
    <property type="entry name" value="Glyco_hydro_beta-prop_sf"/>
</dbReference>
<dbReference type="CDD" id="cd18617">
    <property type="entry name" value="GH43_XynB-like"/>
    <property type="match status" value="1"/>
</dbReference>
<keyword evidence="2 4" id="KW-0378">Hydrolase</keyword>
<dbReference type="EMBL" id="CP094929">
    <property type="protein sequence ID" value="UOM50626.1"/>
    <property type="molecule type" value="Genomic_DNA"/>
</dbReference>
<dbReference type="PANTHER" id="PTHR42812">
    <property type="entry name" value="BETA-XYLOSIDASE"/>
    <property type="match status" value="1"/>
</dbReference>
<dbReference type="InterPro" id="IPR013320">
    <property type="entry name" value="ConA-like_dom_sf"/>
</dbReference>
<dbReference type="Gene3D" id="2.60.120.200">
    <property type="match status" value="1"/>
</dbReference>
<organism evidence="6 7">
    <name type="scientific">Sphaerochaeta associata</name>
    <dbReference type="NCBI Taxonomy" id="1129264"/>
    <lineage>
        <taxon>Bacteria</taxon>
        <taxon>Pseudomonadati</taxon>
        <taxon>Spirochaetota</taxon>
        <taxon>Spirochaetia</taxon>
        <taxon>Spirochaetales</taxon>
        <taxon>Sphaerochaetaceae</taxon>
        <taxon>Sphaerochaeta</taxon>
    </lineage>
</organism>
<dbReference type="Proteomes" id="UP000829708">
    <property type="component" value="Chromosome"/>
</dbReference>
<comment type="similarity">
    <text evidence="1 4">Belongs to the glycosyl hydrolase 43 family.</text>
</comment>
<dbReference type="InterPro" id="IPR041542">
    <property type="entry name" value="GH43_C2"/>
</dbReference>